<dbReference type="Proteomes" id="UP000738349">
    <property type="component" value="Unassembled WGS sequence"/>
</dbReference>
<reference evidence="2" key="1">
    <citation type="journal article" date="2021" name="Nat. Commun.">
        <title>Genetic determinants of endophytism in the Arabidopsis root mycobiome.</title>
        <authorList>
            <person name="Mesny F."/>
            <person name="Miyauchi S."/>
            <person name="Thiergart T."/>
            <person name="Pickel B."/>
            <person name="Atanasova L."/>
            <person name="Karlsson M."/>
            <person name="Huettel B."/>
            <person name="Barry K.W."/>
            <person name="Haridas S."/>
            <person name="Chen C."/>
            <person name="Bauer D."/>
            <person name="Andreopoulos W."/>
            <person name="Pangilinan J."/>
            <person name="LaButti K."/>
            <person name="Riley R."/>
            <person name="Lipzen A."/>
            <person name="Clum A."/>
            <person name="Drula E."/>
            <person name="Henrissat B."/>
            <person name="Kohler A."/>
            <person name="Grigoriev I.V."/>
            <person name="Martin F.M."/>
            <person name="Hacquard S."/>
        </authorList>
    </citation>
    <scope>NUCLEOTIDE SEQUENCE</scope>
    <source>
        <strain evidence="2">MPI-CAGE-AT-0147</strain>
    </source>
</reference>
<sequence>MRSGVLLSLAVGLLGLDFAVAGLCKPVGSVTTPFNILAESGPAANIRLGSNEIPGNVLLFGPEPGFEVQGFTVDPTSGQLLSTNGHRLCAYNSPNYNTLSVCKEDELTDEVPLVCEQPSESYGSKLACSASLTNCVLDDSVWVCTPTGVVYTHFYTKPYEDGTWTAVIGPENLNEDGLVSTDFLVKFV</sequence>
<comment type="caution">
    <text evidence="2">The sequence shown here is derived from an EMBL/GenBank/DDBJ whole genome shotgun (WGS) entry which is preliminary data.</text>
</comment>
<evidence type="ECO:0000256" key="1">
    <source>
        <dbReference type="SAM" id="SignalP"/>
    </source>
</evidence>
<gene>
    <name evidence="2" type="ORF">EDB81DRAFT_858164</name>
</gene>
<organism evidence="2 3">
    <name type="scientific">Dactylonectria macrodidyma</name>
    <dbReference type="NCBI Taxonomy" id="307937"/>
    <lineage>
        <taxon>Eukaryota</taxon>
        <taxon>Fungi</taxon>
        <taxon>Dikarya</taxon>
        <taxon>Ascomycota</taxon>
        <taxon>Pezizomycotina</taxon>
        <taxon>Sordariomycetes</taxon>
        <taxon>Hypocreomycetidae</taxon>
        <taxon>Hypocreales</taxon>
        <taxon>Nectriaceae</taxon>
        <taxon>Dactylonectria</taxon>
    </lineage>
</organism>
<evidence type="ECO:0000313" key="2">
    <source>
        <dbReference type="EMBL" id="KAH7141137.1"/>
    </source>
</evidence>
<dbReference type="AlphaFoldDB" id="A0A9P9J0T4"/>
<accession>A0A9P9J0T4</accession>
<keyword evidence="3" id="KW-1185">Reference proteome</keyword>
<name>A0A9P9J0T4_9HYPO</name>
<feature type="chain" id="PRO_5040228267" evidence="1">
    <location>
        <begin position="22"/>
        <end position="188"/>
    </location>
</feature>
<dbReference type="OrthoDB" id="5100331at2759"/>
<dbReference type="EMBL" id="JAGMUV010000011">
    <property type="protein sequence ID" value="KAH7141137.1"/>
    <property type="molecule type" value="Genomic_DNA"/>
</dbReference>
<keyword evidence="1" id="KW-0732">Signal</keyword>
<feature type="signal peptide" evidence="1">
    <location>
        <begin position="1"/>
        <end position="21"/>
    </location>
</feature>
<protein>
    <submittedName>
        <fullName evidence="2">Uncharacterized protein</fullName>
    </submittedName>
</protein>
<proteinExistence type="predicted"/>
<evidence type="ECO:0000313" key="3">
    <source>
        <dbReference type="Proteomes" id="UP000738349"/>
    </source>
</evidence>